<evidence type="ECO:0000313" key="1">
    <source>
        <dbReference type="EMBL" id="MDJ1503396.1"/>
    </source>
</evidence>
<dbReference type="RefSeq" id="WP_314514018.1">
    <property type="nucleotide sequence ID" value="NZ_JASJOU010000008.1"/>
</dbReference>
<name>A0AAE3R3W8_9BACT</name>
<organism evidence="1 2">
    <name type="scientific">Xanthocytophaga agilis</name>
    <dbReference type="NCBI Taxonomy" id="3048010"/>
    <lineage>
        <taxon>Bacteria</taxon>
        <taxon>Pseudomonadati</taxon>
        <taxon>Bacteroidota</taxon>
        <taxon>Cytophagia</taxon>
        <taxon>Cytophagales</taxon>
        <taxon>Rhodocytophagaceae</taxon>
        <taxon>Xanthocytophaga</taxon>
    </lineage>
</organism>
<dbReference type="Proteomes" id="UP001232063">
    <property type="component" value="Unassembled WGS sequence"/>
</dbReference>
<sequence>MKEKLPDLFEGRRVQYVPHIGLNSNISKKTKEFLCTVGLPMLGFDYPLQFLPQTFIQSVNVQGDIHYILGDISLSVPGSQFISVKENEDTIYYLHRSHRDNKVVFETPQYFSSDLYLHDFFLIHFCSFVKKFGNKWKQGIRIDKDEIRNDYENLKQILTQKDEKAMSPKFTWGDQVAYLQVSFAEHLFDDELDNLTDERE</sequence>
<proteinExistence type="predicted"/>
<dbReference type="EMBL" id="JASJOU010000008">
    <property type="protein sequence ID" value="MDJ1503396.1"/>
    <property type="molecule type" value="Genomic_DNA"/>
</dbReference>
<gene>
    <name evidence="1" type="ORF">QNI22_22190</name>
</gene>
<dbReference type="AlphaFoldDB" id="A0AAE3R3W8"/>
<accession>A0AAE3R3W8</accession>
<keyword evidence="2" id="KW-1185">Reference proteome</keyword>
<protein>
    <submittedName>
        <fullName evidence="1">Uncharacterized protein</fullName>
    </submittedName>
</protein>
<comment type="caution">
    <text evidence="1">The sequence shown here is derived from an EMBL/GenBank/DDBJ whole genome shotgun (WGS) entry which is preliminary data.</text>
</comment>
<reference evidence="1" key="1">
    <citation type="submission" date="2023-05" db="EMBL/GenBank/DDBJ databases">
        <authorList>
            <person name="Zhang X."/>
        </authorList>
    </citation>
    <scope>NUCLEOTIDE SEQUENCE</scope>
    <source>
        <strain evidence="1">BD1B2-1</strain>
    </source>
</reference>
<evidence type="ECO:0000313" key="2">
    <source>
        <dbReference type="Proteomes" id="UP001232063"/>
    </source>
</evidence>